<proteinExistence type="predicted"/>
<evidence type="ECO:0000313" key="2">
    <source>
        <dbReference type="Proteomes" id="UP000003160"/>
    </source>
</evidence>
<dbReference type="Proteomes" id="UP000003160">
    <property type="component" value="Unassembled WGS sequence"/>
</dbReference>
<protein>
    <submittedName>
        <fullName evidence="1">Uncharacterized protein</fullName>
    </submittedName>
</protein>
<gene>
    <name evidence="1" type="ORF">HMPREF0645_0914</name>
</gene>
<reference evidence="1 2" key="1">
    <citation type="submission" date="2009-10" db="EMBL/GenBank/DDBJ databases">
        <authorList>
            <person name="Qin X."/>
            <person name="Bachman B."/>
            <person name="Battles P."/>
            <person name="Bell A."/>
            <person name="Bess C."/>
            <person name="Bickham C."/>
            <person name="Chaboub L."/>
            <person name="Chen D."/>
            <person name="Coyle M."/>
            <person name="Deiros D.R."/>
            <person name="Dinh H."/>
            <person name="Forbes L."/>
            <person name="Fowler G."/>
            <person name="Francisco L."/>
            <person name="Fu Q."/>
            <person name="Gubbala S."/>
            <person name="Hale W."/>
            <person name="Han Y."/>
            <person name="Hemphill L."/>
            <person name="Highlander S.K."/>
            <person name="Hirani K."/>
            <person name="Hogues M."/>
            <person name="Jackson L."/>
            <person name="Jakkamsetti A."/>
            <person name="Javaid M."/>
            <person name="Jiang H."/>
            <person name="Korchina V."/>
            <person name="Kovar C."/>
            <person name="Lara F."/>
            <person name="Lee S."/>
            <person name="Mata R."/>
            <person name="Mathew T."/>
            <person name="Moen C."/>
            <person name="Morales K."/>
            <person name="Munidasa M."/>
            <person name="Nazareth L."/>
            <person name="Ngo R."/>
            <person name="Nguyen L."/>
            <person name="Okwuonu G."/>
            <person name="Ongeri F."/>
            <person name="Patil S."/>
            <person name="Petrosino J."/>
            <person name="Pham C."/>
            <person name="Pham P."/>
            <person name="Pu L.-L."/>
            <person name="Puazo M."/>
            <person name="Raj R."/>
            <person name="Reid J."/>
            <person name="Rouhana J."/>
            <person name="Saada N."/>
            <person name="Shang Y."/>
            <person name="Simmons D."/>
            <person name="Thornton R."/>
            <person name="Warren J."/>
            <person name="Weissenberger G."/>
            <person name="Zhang J."/>
            <person name="Zhang L."/>
            <person name="Zhou C."/>
            <person name="Zhu D."/>
            <person name="Muzny D."/>
            <person name="Worley K."/>
            <person name="Gibbs R."/>
        </authorList>
    </citation>
    <scope>NUCLEOTIDE SEQUENCE [LARGE SCALE GENOMIC DNA]</scope>
    <source>
        <strain evidence="1 2">DSM 17361</strain>
    </source>
</reference>
<name>D1PVC9_9BACT</name>
<accession>D1PVC9</accession>
<organism evidence="1 2">
    <name type="scientific">Hallella bergensis DSM 17361</name>
    <dbReference type="NCBI Taxonomy" id="585502"/>
    <lineage>
        <taxon>Bacteria</taxon>
        <taxon>Pseudomonadati</taxon>
        <taxon>Bacteroidota</taxon>
        <taxon>Bacteroidia</taxon>
        <taxon>Bacteroidales</taxon>
        <taxon>Prevotellaceae</taxon>
        <taxon>Hallella</taxon>
    </lineage>
</organism>
<dbReference type="EMBL" id="ACKS01000036">
    <property type="protein sequence ID" value="EFA44646.1"/>
    <property type="molecule type" value="Genomic_DNA"/>
</dbReference>
<comment type="caution">
    <text evidence="1">The sequence shown here is derived from an EMBL/GenBank/DDBJ whole genome shotgun (WGS) entry which is preliminary data.</text>
</comment>
<evidence type="ECO:0000313" key="1">
    <source>
        <dbReference type="EMBL" id="EFA44646.1"/>
    </source>
</evidence>
<dbReference type="AlphaFoldDB" id="D1PVC9"/>
<keyword evidence="2" id="KW-1185">Reference proteome</keyword>
<dbReference type="HOGENOM" id="CLU_3187220_0_0_10"/>
<sequence>MFGVENLSFSLPIWSIKWRNILVYSFFFVLDYKYNKRQRIFPCLYA</sequence>